<dbReference type="Pfam" id="PF00704">
    <property type="entry name" value="Glyco_hydro_18"/>
    <property type="match status" value="1"/>
</dbReference>
<dbReference type="PANTHER" id="PTHR11177">
    <property type="entry name" value="CHITINASE"/>
    <property type="match status" value="1"/>
</dbReference>
<dbReference type="Proteomes" id="UP001634747">
    <property type="component" value="Unassembled WGS sequence"/>
</dbReference>
<proteinExistence type="inferred from homology"/>
<keyword evidence="4" id="KW-0146">Chitin degradation</keyword>
<keyword evidence="4" id="KW-0624">Polysaccharide degradation</keyword>
<comment type="similarity">
    <text evidence="7">Belongs to the glycosyl hydrolase 18 family.</text>
</comment>
<evidence type="ECO:0000313" key="10">
    <source>
        <dbReference type="EMBL" id="MFN2976872.1"/>
    </source>
</evidence>
<protein>
    <recommendedName>
        <fullName evidence="2">chitinase</fullName>
        <ecNumber evidence="2">3.2.1.14</ecNumber>
    </recommendedName>
</protein>
<dbReference type="PANTHER" id="PTHR11177:SF317">
    <property type="entry name" value="CHITINASE 12-RELATED"/>
    <property type="match status" value="1"/>
</dbReference>
<dbReference type="SUPFAM" id="SSF51445">
    <property type="entry name" value="(Trans)glycosidases"/>
    <property type="match status" value="1"/>
</dbReference>
<dbReference type="InterPro" id="IPR050314">
    <property type="entry name" value="Glycosyl_Hydrlase_18"/>
</dbReference>
<dbReference type="InterPro" id="IPR017853">
    <property type="entry name" value="GH"/>
</dbReference>
<dbReference type="PROSITE" id="PS01095">
    <property type="entry name" value="GH18_1"/>
    <property type="match status" value="1"/>
</dbReference>
<comment type="caution">
    <text evidence="10">The sequence shown here is derived from an EMBL/GenBank/DDBJ whole genome shotgun (WGS) entry which is preliminary data.</text>
</comment>
<dbReference type="InterPro" id="IPR029070">
    <property type="entry name" value="Chitinase_insertion_sf"/>
</dbReference>
<evidence type="ECO:0000256" key="3">
    <source>
        <dbReference type="ARBA" id="ARBA00022801"/>
    </source>
</evidence>
<evidence type="ECO:0000256" key="6">
    <source>
        <dbReference type="RuleBase" id="RU000489"/>
    </source>
</evidence>
<dbReference type="InterPro" id="IPR001223">
    <property type="entry name" value="Glyco_hydro18_cat"/>
</dbReference>
<feature type="chain" id="PRO_5046638739" description="chitinase" evidence="8">
    <location>
        <begin position="20"/>
        <end position="377"/>
    </location>
</feature>
<dbReference type="RefSeq" id="WP_263414945.1">
    <property type="nucleotide sequence ID" value="NZ_BAABBH010000001.1"/>
</dbReference>
<dbReference type="SUPFAM" id="SSF54556">
    <property type="entry name" value="Chitinase insertion domain"/>
    <property type="match status" value="1"/>
</dbReference>
<evidence type="ECO:0000256" key="2">
    <source>
        <dbReference type="ARBA" id="ARBA00012729"/>
    </source>
</evidence>
<reference evidence="10 11" key="1">
    <citation type="submission" date="2024-12" db="EMBL/GenBank/DDBJ databases">
        <authorList>
            <person name="Lee Y."/>
        </authorList>
    </citation>
    <scope>NUCLEOTIDE SEQUENCE [LARGE SCALE GENOMIC DNA]</scope>
    <source>
        <strain evidence="10 11">03SUJ4</strain>
    </source>
</reference>
<keyword evidence="5 6" id="KW-0326">Glycosidase</keyword>
<evidence type="ECO:0000256" key="8">
    <source>
        <dbReference type="SAM" id="SignalP"/>
    </source>
</evidence>
<dbReference type="Gene3D" id="3.20.20.80">
    <property type="entry name" value="Glycosidases"/>
    <property type="match status" value="1"/>
</dbReference>
<evidence type="ECO:0000256" key="1">
    <source>
        <dbReference type="ARBA" id="ARBA00000822"/>
    </source>
</evidence>
<name>A0ABW9KM43_9BACT</name>
<evidence type="ECO:0000259" key="9">
    <source>
        <dbReference type="PROSITE" id="PS51910"/>
    </source>
</evidence>
<evidence type="ECO:0000256" key="7">
    <source>
        <dbReference type="RuleBase" id="RU004453"/>
    </source>
</evidence>
<dbReference type="PROSITE" id="PS51910">
    <property type="entry name" value="GH18_2"/>
    <property type="match status" value="1"/>
</dbReference>
<gene>
    <name evidence="10" type="ORF">ACK2TP_13965</name>
</gene>
<keyword evidence="11" id="KW-1185">Reference proteome</keyword>
<sequence>MRGVLFLLALVSWPAAMLAQTPTTRPRYEVVGYVFSRGHLLDGSRIAATKMTRINDAFFRLKDGRIAAPGEMDAKNLATLLNLRKQNPQLQVLISVGGGGAGSAGFSELALSAEGRRRFVDSAVEMVERYGLDGVDVDWEYPGYTHVKGMTVRPEDGANYTLLLKELRQRFDGMEQRLGRPLVTSSATGATQIWLDHTDMRAASQWLSAVNLMCYDWYNETEKNTGHDSPLRTSAADPKQISIDDAVRKNLAAGVPARKIVVGVPFYGRRWEGVDPANHGLWQPIHGAGSAVEFWQVAPLVNQQGFVRYWDGTAAAPYLYNATTHTFITYNDAEADMVRTAYVKQLGLGGIMFWQYTGDPGNVLLDAIDAGFGMGGR</sequence>
<comment type="catalytic activity">
    <reaction evidence="1">
        <text>Random endo-hydrolysis of N-acetyl-beta-D-glucosaminide (1-&gt;4)-beta-linkages in chitin and chitodextrins.</text>
        <dbReference type="EC" id="3.2.1.14"/>
    </reaction>
</comment>
<dbReference type="InterPro" id="IPR001579">
    <property type="entry name" value="Glyco_hydro_18_chit_AS"/>
</dbReference>
<keyword evidence="3 6" id="KW-0378">Hydrolase</keyword>
<dbReference type="InterPro" id="IPR011583">
    <property type="entry name" value="Chitinase_II/V-like_cat"/>
</dbReference>
<dbReference type="GO" id="GO:0016787">
    <property type="term" value="F:hydrolase activity"/>
    <property type="evidence" value="ECO:0007669"/>
    <property type="project" value="UniProtKB-KW"/>
</dbReference>
<dbReference type="Gene3D" id="3.10.50.10">
    <property type="match status" value="1"/>
</dbReference>
<evidence type="ECO:0000313" key="11">
    <source>
        <dbReference type="Proteomes" id="UP001634747"/>
    </source>
</evidence>
<dbReference type="EMBL" id="JBJYXY010000001">
    <property type="protein sequence ID" value="MFN2976872.1"/>
    <property type="molecule type" value="Genomic_DNA"/>
</dbReference>
<accession>A0ABW9KM43</accession>
<organism evidence="10 11">
    <name type="scientific">Terriglobus aquaticus</name>
    <dbReference type="NCBI Taxonomy" id="940139"/>
    <lineage>
        <taxon>Bacteria</taxon>
        <taxon>Pseudomonadati</taxon>
        <taxon>Acidobacteriota</taxon>
        <taxon>Terriglobia</taxon>
        <taxon>Terriglobales</taxon>
        <taxon>Acidobacteriaceae</taxon>
        <taxon>Terriglobus</taxon>
    </lineage>
</organism>
<keyword evidence="4" id="KW-0119">Carbohydrate metabolism</keyword>
<feature type="signal peptide" evidence="8">
    <location>
        <begin position="1"/>
        <end position="19"/>
    </location>
</feature>
<keyword evidence="8" id="KW-0732">Signal</keyword>
<evidence type="ECO:0000256" key="4">
    <source>
        <dbReference type="ARBA" id="ARBA00023024"/>
    </source>
</evidence>
<dbReference type="EC" id="3.2.1.14" evidence="2"/>
<evidence type="ECO:0000256" key="5">
    <source>
        <dbReference type="ARBA" id="ARBA00023295"/>
    </source>
</evidence>
<feature type="domain" description="GH18" evidence="9">
    <location>
        <begin position="28"/>
        <end position="375"/>
    </location>
</feature>
<dbReference type="SMART" id="SM00636">
    <property type="entry name" value="Glyco_18"/>
    <property type="match status" value="1"/>
</dbReference>